<evidence type="ECO:0000256" key="3">
    <source>
        <dbReference type="ARBA" id="ARBA00022771"/>
    </source>
</evidence>
<sequence>MDPYSNAYFTVGPMADSKEGNGNSNTGEAPKAANGAGLDGEGQHKSKVKMEVDDPDQGVPEPQNGSSALPASLPDGSYPGSSVLNERFNKMFDEDVTMMDIDKPEPSVSSKSKKKGTAATVKKRKVATKKAGKTKKAGTDKAASASRASAESEASGSSAGSDEESDHGPYCICRGPDDHRWMIQCEVCEDWFHGECVNIDKAIGESLIQRYVCPNCYDGKWNVTRYKKTCSLEGCNNVARIYGKKGGDEAGSIFCSDKHRDEWWERLITTLPPRTRVKDNGDQLTREDFMGLLNASAVDKGGAGGEVTWRFGDIPFGVPSDFWTGSNASAALTEEESAFLSASAADRYQLAEEIVLTKKMQQLLDMANERRKAAVAAKRLEPDACGYDFRLDVVGAQAQFAAFVKSPRGEAIFKANRLDAPSEQQQRQAPPPGAAGNGAVAAAEEPGGSNWCERRRCKTHAQWYALFTKSNRQQIKELAAQAKDKLDAETRVRDAAAVRHLRKKRERNWVEVIESDGEESG</sequence>
<keyword evidence="5" id="KW-0539">Nucleus</keyword>
<dbReference type="InterPro" id="IPR013083">
    <property type="entry name" value="Znf_RING/FYVE/PHD"/>
</dbReference>
<evidence type="ECO:0000259" key="8">
    <source>
        <dbReference type="PROSITE" id="PS50016"/>
    </source>
</evidence>
<dbReference type="InterPro" id="IPR019786">
    <property type="entry name" value="Zinc_finger_PHD-type_CS"/>
</dbReference>
<protein>
    <submittedName>
        <fullName evidence="9">Set1 complex component spp1</fullName>
    </submittedName>
</protein>
<comment type="subcellular location">
    <subcellularLocation>
        <location evidence="1">Nucleus</location>
    </subcellularLocation>
</comment>
<dbReference type="GO" id="GO:0008270">
    <property type="term" value="F:zinc ion binding"/>
    <property type="evidence" value="ECO:0007669"/>
    <property type="project" value="UniProtKB-KW"/>
</dbReference>
<evidence type="ECO:0000256" key="6">
    <source>
        <dbReference type="PROSITE-ProRule" id="PRU00146"/>
    </source>
</evidence>
<dbReference type="InterPro" id="IPR011011">
    <property type="entry name" value="Znf_FYVE_PHD"/>
</dbReference>
<keyword evidence="4" id="KW-0862">Zinc</keyword>
<dbReference type="Proteomes" id="UP001174694">
    <property type="component" value="Unassembled WGS sequence"/>
</dbReference>
<accession>A0AA38S9J7</accession>
<dbReference type="PROSITE" id="PS01359">
    <property type="entry name" value="ZF_PHD_1"/>
    <property type="match status" value="1"/>
</dbReference>
<dbReference type="EMBL" id="JANBVO010000003">
    <property type="protein sequence ID" value="KAJ9155551.1"/>
    <property type="molecule type" value="Genomic_DNA"/>
</dbReference>
<evidence type="ECO:0000313" key="10">
    <source>
        <dbReference type="Proteomes" id="UP001174694"/>
    </source>
</evidence>
<keyword evidence="3 6" id="KW-0863">Zinc-finger</keyword>
<dbReference type="SUPFAM" id="SSF57903">
    <property type="entry name" value="FYVE/PHD zinc finger"/>
    <property type="match status" value="1"/>
</dbReference>
<dbReference type="Gene3D" id="3.30.40.10">
    <property type="entry name" value="Zinc/RING finger domain, C3HC4 (zinc finger)"/>
    <property type="match status" value="1"/>
</dbReference>
<evidence type="ECO:0000256" key="4">
    <source>
        <dbReference type="ARBA" id="ARBA00022833"/>
    </source>
</evidence>
<feature type="region of interest" description="Disordered" evidence="7">
    <location>
        <begin position="419"/>
        <end position="451"/>
    </location>
</feature>
<name>A0AA38S9J7_9PEZI</name>
<dbReference type="AlphaFoldDB" id="A0AA38S9J7"/>
<feature type="region of interest" description="Disordered" evidence="7">
    <location>
        <begin position="100"/>
        <end position="167"/>
    </location>
</feature>
<dbReference type="GO" id="GO:0045893">
    <property type="term" value="P:positive regulation of DNA-templated transcription"/>
    <property type="evidence" value="ECO:0007669"/>
    <property type="project" value="TreeGrafter"/>
</dbReference>
<evidence type="ECO:0000256" key="5">
    <source>
        <dbReference type="ARBA" id="ARBA00023242"/>
    </source>
</evidence>
<organism evidence="9 10">
    <name type="scientific">Pleurostoma richardsiae</name>
    <dbReference type="NCBI Taxonomy" id="41990"/>
    <lineage>
        <taxon>Eukaryota</taxon>
        <taxon>Fungi</taxon>
        <taxon>Dikarya</taxon>
        <taxon>Ascomycota</taxon>
        <taxon>Pezizomycotina</taxon>
        <taxon>Sordariomycetes</taxon>
        <taxon>Sordariomycetidae</taxon>
        <taxon>Calosphaeriales</taxon>
        <taxon>Pleurostomataceae</taxon>
        <taxon>Pleurostoma</taxon>
    </lineage>
</organism>
<gene>
    <name evidence="9" type="ORF">NKR23_g1768</name>
</gene>
<dbReference type="Pfam" id="PF00628">
    <property type="entry name" value="PHD"/>
    <property type="match status" value="1"/>
</dbReference>
<dbReference type="GO" id="GO:0048188">
    <property type="term" value="C:Set1C/COMPASS complex"/>
    <property type="evidence" value="ECO:0007669"/>
    <property type="project" value="InterPro"/>
</dbReference>
<evidence type="ECO:0000256" key="1">
    <source>
        <dbReference type="ARBA" id="ARBA00004123"/>
    </source>
</evidence>
<dbReference type="SMART" id="SM00249">
    <property type="entry name" value="PHD"/>
    <property type="match status" value="1"/>
</dbReference>
<feature type="domain" description="PHD-type" evidence="8">
    <location>
        <begin position="168"/>
        <end position="219"/>
    </location>
</feature>
<evidence type="ECO:0000256" key="2">
    <source>
        <dbReference type="ARBA" id="ARBA00022723"/>
    </source>
</evidence>
<feature type="region of interest" description="Disordered" evidence="7">
    <location>
        <begin position="1"/>
        <end position="84"/>
    </location>
</feature>
<dbReference type="PROSITE" id="PS50016">
    <property type="entry name" value="ZF_PHD_2"/>
    <property type="match status" value="1"/>
</dbReference>
<comment type="caution">
    <text evidence="9">The sequence shown here is derived from an EMBL/GenBank/DDBJ whole genome shotgun (WGS) entry which is preliminary data.</text>
</comment>
<dbReference type="PANTHER" id="PTHR46174:SF1">
    <property type="entry name" value="CXXC-TYPE ZINC FINGER PROTEIN 1"/>
    <property type="match status" value="1"/>
</dbReference>
<dbReference type="InterPro" id="IPR001965">
    <property type="entry name" value="Znf_PHD"/>
</dbReference>
<evidence type="ECO:0000313" key="9">
    <source>
        <dbReference type="EMBL" id="KAJ9155551.1"/>
    </source>
</evidence>
<dbReference type="PANTHER" id="PTHR46174">
    <property type="entry name" value="CXXC-TYPE ZINC FINGER PROTEIN 1"/>
    <property type="match status" value="1"/>
</dbReference>
<reference evidence="9" key="1">
    <citation type="submission" date="2022-07" db="EMBL/GenBank/DDBJ databases">
        <title>Fungi with potential for degradation of polypropylene.</title>
        <authorList>
            <person name="Gostincar C."/>
        </authorList>
    </citation>
    <scope>NUCLEOTIDE SEQUENCE</scope>
    <source>
        <strain evidence="9">EXF-13308</strain>
    </source>
</reference>
<feature type="compositionally biased region" description="Low complexity" evidence="7">
    <location>
        <begin position="437"/>
        <end position="448"/>
    </location>
</feature>
<feature type="compositionally biased region" description="Low complexity" evidence="7">
    <location>
        <begin position="140"/>
        <end position="160"/>
    </location>
</feature>
<evidence type="ECO:0000256" key="7">
    <source>
        <dbReference type="SAM" id="MobiDB-lite"/>
    </source>
</evidence>
<keyword evidence="2" id="KW-0479">Metal-binding</keyword>
<keyword evidence="10" id="KW-1185">Reference proteome</keyword>
<dbReference type="InterPro" id="IPR037869">
    <property type="entry name" value="Spp1/CFP1"/>
</dbReference>
<dbReference type="InterPro" id="IPR019787">
    <property type="entry name" value="Znf_PHD-finger"/>
</dbReference>
<feature type="compositionally biased region" description="Basic and acidic residues" evidence="7">
    <location>
        <begin position="41"/>
        <end position="52"/>
    </location>
</feature>
<feature type="compositionally biased region" description="Basic residues" evidence="7">
    <location>
        <begin position="111"/>
        <end position="136"/>
    </location>
</feature>
<proteinExistence type="predicted"/>